<evidence type="ECO:0000256" key="10">
    <source>
        <dbReference type="ARBA" id="ARBA00043732"/>
    </source>
</evidence>
<dbReference type="Proteomes" id="UP000091820">
    <property type="component" value="Unassembled WGS sequence"/>
</dbReference>
<comment type="function">
    <text evidence="11">Dihydroxyacetonephosphate acyltransferase catalyzing the first step in the biosynthesis of plasmalogens, a subset of phospholipids that differ from other glycerolipids by having an alkyl chain attached through a vinyl ether linkage at the sn-1 position of the glycerol backbone, and which unique physical properties have an impact on various aspects of cell signaling and membrane biology.</text>
</comment>
<comment type="catalytic activity">
    <reaction evidence="10">
        <text>dihydroxyacetone phosphate + hexadecanoyl-CoA = 1-hexadecanoylglycerone 3-phosphate + CoA</text>
        <dbReference type="Rhea" id="RHEA:40715"/>
        <dbReference type="ChEBI" id="CHEBI:57287"/>
        <dbReference type="ChEBI" id="CHEBI:57379"/>
        <dbReference type="ChEBI" id="CHEBI:57642"/>
        <dbReference type="ChEBI" id="CHEBI:58303"/>
    </reaction>
    <physiologicalReaction direction="left-to-right" evidence="10">
        <dbReference type="Rhea" id="RHEA:40716"/>
    </physiologicalReaction>
</comment>
<evidence type="ECO:0000256" key="18">
    <source>
        <dbReference type="PIRNR" id="PIRNR000437"/>
    </source>
</evidence>
<dbReference type="GO" id="GO:0004366">
    <property type="term" value="F:glycerol-3-phosphate O-acyltransferase activity"/>
    <property type="evidence" value="ECO:0007669"/>
    <property type="project" value="TreeGrafter"/>
</dbReference>
<evidence type="ECO:0000256" key="5">
    <source>
        <dbReference type="ARBA" id="ARBA00022990"/>
    </source>
</evidence>
<dbReference type="CDD" id="cd07993">
    <property type="entry name" value="LPLAT_DHAPAT-like"/>
    <property type="match status" value="1"/>
</dbReference>
<evidence type="ECO:0000313" key="21">
    <source>
        <dbReference type="Proteomes" id="UP000091820"/>
    </source>
</evidence>
<comment type="catalytic activity">
    <reaction evidence="17">
        <text>dihydroxyacetone phosphate + an acyl-CoA = a 1-acylglycerone 3-phosphate + CoA</text>
        <dbReference type="Rhea" id="RHEA:17657"/>
        <dbReference type="ChEBI" id="CHEBI:57287"/>
        <dbReference type="ChEBI" id="CHEBI:57534"/>
        <dbReference type="ChEBI" id="CHEBI:57642"/>
        <dbReference type="ChEBI" id="CHEBI:58342"/>
        <dbReference type="EC" id="2.3.1.42"/>
    </reaction>
    <physiologicalReaction direction="left-to-right" evidence="17">
        <dbReference type="Rhea" id="RHEA:17658"/>
    </physiologicalReaction>
</comment>
<dbReference type="PANTHER" id="PTHR12563:SF17">
    <property type="entry name" value="DIHYDROXYACETONE PHOSPHATE ACYLTRANSFERASE"/>
    <property type="match status" value="1"/>
</dbReference>
<evidence type="ECO:0000256" key="6">
    <source>
        <dbReference type="ARBA" id="ARBA00023136"/>
    </source>
</evidence>
<evidence type="ECO:0000256" key="8">
    <source>
        <dbReference type="ARBA" id="ARBA00023315"/>
    </source>
</evidence>
<evidence type="ECO:0000256" key="2">
    <source>
        <dbReference type="ARBA" id="ARBA00007937"/>
    </source>
</evidence>
<dbReference type="AlphaFoldDB" id="A0A1A9WFM3"/>
<keyword evidence="7" id="KW-0576">Peroxisome</keyword>
<comment type="pathway">
    <text evidence="1">Lipid metabolism.</text>
</comment>
<comment type="subunit">
    <text evidence="13">Part of a heterotrimeric complex composed of GNPAT, AGPS and a modified form of GNPAT.</text>
</comment>
<dbReference type="GO" id="GO:0019432">
    <property type="term" value="P:triglyceride biosynthetic process"/>
    <property type="evidence" value="ECO:0007669"/>
    <property type="project" value="TreeGrafter"/>
</dbReference>
<evidence type="ECO:0000256" key="4">
    <source>
        <dbReference type="ARBA" id="ARBA00022679"/>
    </source>
</evidence>
<dbReference type="GO" id="GO:0008654">
    <property type="term" value="P:phospholipid biosynthetic process"/>
    <property type="evidence" value="ECO:0007669"/>
    <property type="project" value="TreeGrafter"/>
</dbReference>
<feature type="domain" description="Phospholipid/glycerol acyltransferase" evidence="19">
    <location>
        <begin position="130"/>
        <end position="259"/>
    </location>
</feature>
<dbReference type="GO" id="GO:0006631">
    <property type="term" value="P:fatty acid metabolic process"/>
    <property type="evidence" value="ECO:0007669"/>
    <property type="project" value="TreeGrafter"/>
</dbReference>
<dbReference type="SUPFAM" id="SSF69593">
    <property type="entry name" value="Glycerol-3-phosphate (1)-acyltransferase"/>
    <property type="match status" value="1"/>
</dbReference>
<dbReference type="InterPro" id="IPR028353">
    <property type="entry name" value="DHAPAT"/>
</dbReference>
<evidence type="ECO:0000256" key="16">
    <source>
        <dbReference type="ARBA" id="ARBA00044290"/>
    </source>
</evidence>
<keyword evidence="5" id="KW-0007">Acetylation</keyword>
<dbReference type="STRING" id="37001.A0A1A9WFM3"/>
<keyword evidence="4 18" id="KW-0808">Transferase</keyword>
<dbReference type="InterPro" id="IPR045520">
    <property type="entry name" value="GPAT/DHAPAT_C"/>
</dbReference>
<keyword evidence="8 18" id="KW-0012">Acyltransferase</keyword>
<reference evidence="21" key="1">
    <citation type="submission" date="2014-03" db="EMBL/GenBank/DDBJ databases">
        <authorList>
            <person name="Aksoy S."/>
            <person name="Warren W."/>
            <person name="Wilson R.K."/>
        </authorList>
    </citation>
    <scope>NUCLEOTIDE SEQUENCE [LARGE SCALE GENOMIC DNA]</scope>
    <source>
        <strain evidence="21">IAEA</strain>
    </source>
</reference>
<evidence type="ECO:0000256" key="11">
    <source>
        <dbReference type="ARBA" id="ARBA00043888"/>
    </source>
</evidence>
<comment type="pathway">
    <text evidence="9">Membrane lipid metabolism; glycerophospholipid metabolism.</text>
</comment>
<proteinExistence type="inferred from homology"/>
<dbReference type="EC" id="2.3.1.42" evidence="14"/>
<evidence type="ECO:0000256" key="17">
    <source>
        <dbReference type="ARBA" id="ARBA00049095"/>
    </source>
</evidence>
<evidence type="ECO:0000256" key="15">
    <source>
        <dbReference type="ARBA" id="ARBA00044178"/>
    </source>
</evidence>
<dbReference type="InterPro" id="IPR002123">
    <property type="entry name" value="Plipid/glycerol_acylTrfase"/>
</dbReference>
<evidence type="ECO:0000313" key="20">
    <source>
        <dbReference type="EnsemblMetazoa" id="GBRI018017-PA"/>
    </source>
</evidence>
<reference evidence="20" key="2">
    <citation type="submission" date="2020-05" db="UniProtKB">
        <authorList>
            <consortium name="EnsemblMetazoa"/>
        </authorList>
    </citation>
    <scope>IDENTIFICATION</scope>
    <source>
        <strain evidence="20">IAEA</strain>
    </source>
</reference>
<dbReference type="InterPro" id="IPR022284">
    <property type="entry name" value="GPAT/DHAPAT"/>
</dbReference>
<dbReference type="GO" id="GO:0016287">
    <property type="term" value="F:glycerone-phosphate O-acyltransferase activity"/>
    <property type="evidence" value="ECO:0007669"/>
    <property type="project" value="UniProtKB-EC"/>
</dbReference>
<evidence type="ECO:0000256" key="1">
    <source>
        <dbReference type="ARBA" id="ARBA00005189"/>
    </source>
</evidence>
<dbReference type="PIRSF" id="PIRSF000437">
    <property type="entry name" value="GPAT_DHAPAT"/>
    <property type="match status" value="1"/>
</dbReference>
<evidence type="ECO:0000256" key="12">
    <source>
        <dbReference type="ARBA" id="ARBA00043943"/>
    </source>
</evidence>
<evidence type="ECO:0000259" key="19">
    <source>
        <dbReference type="SMART" id="SM00563"/>
    </source>
</evidence>
<dbReference type="PANTHER" id="PTHR12563">
    <property type="entry name" value="GLYCEROL-3-PHOSPHATE ACYLTRANSFERASE"/>
    <property type="match status" value="1"/>
</dbReference>
<dbReference type="InterPro" id="IPR041728">
    <property type="entry name" value="GPAT/DHAPAT_LPLAT"/>
</dbReference>
<dbReference type="GO" id="GO:0031966">
    <property type="term" value="C:mitochondrial membrane"/>
    <property type="evidence" value="ECO:0007669"/>
    <property type="project" value="TreeGrafter"/>
</dbReference>
<sequence length="699" mass="80794">MAKTQKDYMENFENIIAAGNEIDMMKDYKPLVAYKMENYLNPKQLKKHVLKSEKMTKLINHYAEKQNCRPYKIEQQVKEIIDEIGLDRNMAIIRWCGIAITCIGKRICSGIYVNKNSMDAMKKDLGTSPVLYLPTHRSYMDFILMSYICFYYDLEIPGIAAGMDFYSMFAMGTMLRKTGAFFMRRSFSDDELYWDVFREYMYALVAVYHIGVEFFIEGTRSRNFKSLVPKIGLLSMALLPYFTGEVSDITIVPVSVSYEKILEEQLFVYELLGVPKPKESTKGFFKALKIIDERFGKMYMDFGEPISVRKFFGHKNVQTTERAALAAHLQKLNKNEVDLIKKLANEIIYQQQRRIVINTFNLLCLYYSSQLYNQRPVNIDELASGIILLKALFQELGAHVSTDLNAIKPEIIKTVEIHSNIVHFHQANLRFTKVAAQQLAQEIDIGKLKAYALLPQTMAIALPSLSLQLYTNPCLFWLARPGYLIMAALQIQEEQKQFHSLQITPSYPDLLANLSNKTAELDQIFKYEFIIESNREEEEFRRNLHLLKNYGILKIGSENGLVTVNTNDCCCVLLSALAPFLCVYYQLVVTINKQFPSDEQTFANKDVLTSIQERIEQLLQENCQRYVHPYCLALDNLNIALHALVQESYLLKNRDNSELRRSPSKSLFQLEKQLAAYCDLMPFKQYYMSDNQIVIDAKL</sequence>
<dbReference type="Pfam" id="PF01553">
    <property type="entry name" value="Acyltransferase"/>
    <property type="match status" value="1"/>
</dbReference>
<name>A0A1A9WFM3_9MUSC</name>
<accession>A0A1A9WFM3</accession>
<protein>
    <recommendedName>
        <fullName evidence="15">Dihydroxyacetone phosphate acyltransferase</fullName>
        <ecNumber evidence="14">2.3.1.42</ecNumber>
    </recommendedName>
    <alternativeName>
        <fullName evidence="16">Glycerone-phosphate O-acyltransferase</fullName>
    </alternativeName>
</protein>
<dbReference type="VEuPathDB" id="VectorBase:GBRI018017"/>
<dbReference type="Pfam" id="PF19277">
    <property type="entry name" value="GPAT_C"/>
    <property type="match status" value="1"/>
</dbReference>
<evidence type="ECO:0000256" key="13">
    <source>
        <dbReference type="ARBA" id="ARBA00044003"/>
    </source>
</evidence>
<dbReference type="SMART" id="SM00563">
    <property type="entry name" value="PlsC"/>
    <property type="match status" value="1"/>
</dbReference>
<keyword evidence="21" id="KW-1185">Reference proteome</keyword>
<keyword evidence="6" id="KW-0472">Membrane</keyword>
<organism evidence="20 21">
    <name type="scientific">Glossina brevipalpis</name>
    <dbReference type="NCBI Taxonomy" id="37001"/>
    <lineage>
        <taxon>Eukaryota</taxon>
        <taxon>Metazoa</taxon>
        <taxon>Ecdysozoa</taxon>
        <taxon>Arthropoda</taxon>
        <taxon>Hexapoda</taxon>
        <taxon>Insecta</taxon>
        <taxon>Pterygota</taxon>
        <taxon>Neoptera</taxon>
        <taxon>Endopterygota</taxon>
        <taxon>Diptera</taxon>
        <taxon>Brachycera</taxon>
        <taxon>Muscomorpha</taxon>
        <taxon>Hippoboscoidea</taxon>
        <taxon>Glossinidae</taxon>
        <taxon>Glossina</taxon>
    </lineage>
</organism>
<dbReference type="GO" id="GO:0005778">
    <property type="term" value="C:peroxisomal membrane"/>
    <property type="evidence" value="ECO:0007669"/>
    <property type="project" value="UniProtKB-SubCell"/>
</dbReference>
<evidence type="ECO:0000256" key="3">
    <source>
        <dbReference type="ARBA" id="ARBA00022553"/>
    </source>
</evidence>
<dbReference type="EnsemblMetazoa" id="GBRI018017-RA">
    <property type="protein sequence ID" value="GBRI018017-PA"/>
    <property type="gene ID" value="GBRI018017"/>
</dbReference>
<evidence type="ECO:0000256" key="14">
    <source>
        <dbReference type="ARBA" id="ARBA00044061"/>
    </source>
</evidence>
<keyword evidence="3" id="KW-0597">Phosphoprotein</keyword>
<evidence type="ECO:0000256" key="7">
    <source>
        <dbReference type="ARBA" id="ARBA00023140"/>
    </source>
</evidence>
<evidence type="ECO:0000256" key="9">
    <source>
        <dbReference type="ARBA" id="ARBA00037925"/>
    </source>
</evidence>
<comment type="subcellular location">
    <subcellularLocation>
        <location evidence="12">Peroxisome membrane</location>
        <topology evidence="12">Peripheral membrane protein</topology>
        <orientation evidence="12">Matrix side</orientation>
    </subcellularLocation>
</comment>
<comment type="similarity">
    <text evidence="2 18">Belongs to the GPAT/DAPAT family.</text>
</comment>
<dbReference type="PIRSF" id="PIRSF500063">
    <property type="entry name" value="DHAPAT"/>
    <property type="match status" value="1"/>
</dbReference>
<dbReference type="GO" id="GO:0008611">
    <property type="term" value="P:ether lipid biosynthetic process"/>
    <property type="evidence" value="ECO:0007669"/>
    <property type="project" value="InterPro"/>
</dbReference>